<evidence type="ECO:0000313" key="2">
    <source>
        <dbReference type="Proteomes" id="UP001324427"/>
    </source>
</evidence>
<evidence type="ECO:0000313" key="1">
    <source>
        <dbReference type="EMBL" id="KAK4540456.1"/>
    </source>
</evidence>
<dbReference type="Proteomes" id="UP001324427">
    <property type="component" value="Unassembled WGS sequence"/>
</dbReference>
<proteinExistence type="predicted"/>
<organism evidence="1 2">
    <name type="scientific">Oleoguttula mirabilis</name>
    <dbReference type="NCBI Taxonomy" id="1507867"/>
    <lineage>
        <taxon>Eukaryota</taxon>
        <taxon>Fungi</taxon>
        <taxon>Dikarya</taxon>
        <taxon>Ascomycota</taxon>
        <taxon>Pezizomycotina</taxon>
        <taxon>Dothideomycetes</taxon>
        <taxon>Dothideomycetidae</taxon>
        <taxon>Mycosphaerellales</taxon>
        <taxon>Teratosphaeriaceae</taxon>
        <taxon>Oleoguttula</taxon>
    </lineage>
</organism>
<accession>A0AAV9J6X5</accession>
<sequence length="97" mass="10979">MAGHGAGVTFFRSPGLFVTMWSQTCILLQTFGEAIRVEDISMLYEEERLPEWWLKDTSSGKKKMTFAGLLGDIGGVFWRHLYVKVPAAELKNPLKGW</sequence>
<protein>
    <submittedName>
        <fullName evidence="1">Uncharacterized protein</fullName>
    </submittedName>
</protein>
<dbReference type="EMBL" id="JAVFHQ010000067">
    <property type="protein sequence ID" value="KAK4540456.1"/>
    <property type="molecule type" value="Genomic_DNA"/>
</dbReference>
<dbReference type="AlphaFoldDB" id="A0AAV9J6X5"/>
<gene>
    <name evidence="1" type="ORF">LTR36_009202</name>
</gene>
<name>A0AAV9J6X5_9PEZI</name>
<comment type="caution">
    <text evidence="1">The sequence shown here is derived from an EMBL/GenBank/DDBJ whole genome shotgun (WGS) entry which is preliminary data.</text>
</comment>
<reference evidence="1 2" key="1">
    <citation type="submission" date="2021-11" db="EMBL/GenBank/DDBJ databases">
        <title>Black yeast isolated from Biological Soil Crust.</title>
        <authorList>
            <person name="Kurbessoian T."/>
        </authorList>
    </citation>
    <scope>NUCLEOTIDE SEQUENCE [LARGE SCALE GENOMIC DNA]</scope>
    <source>
        <strain evidence="1 2">CCFEE 5522</strain>
    </source>
</reference>
<keyword evidence="2" id="KW-1185">Reference proteome</keyword>